<organism evidence="5 6">
    <name type="scientific">Tsukamurella pseudospumae</name>
    <dbReference type="NCBI Taxonomy" id="239498"/>
    <lineage>
        <taxon>Bacteria</taxon>
        <taxon>Bacillati</taxon>
        <taxon>Actinomycetota</taxon>
        <taxon>Actinomycetes</taxon>
        <taxon>Mycobacteriales</taxon>
        <taxon>Tsukamurellaceae</taxon>
        <taxon>Tsukamurella</taxon>
    </lineage>
</organism>
<name>A0A138AUM4_9ACTN</name>
<dbReference type="SMART" id="SM00422">
    <property type="entry name" value="HTH_MERR"/>
    <property type="match status" value="1"/>
</dbReference>
<keyword evidence="2" id="KW-0238">DNA-binding</keyword>
<dbReference type="GO" id="GO:0003700">
    <property type="term" value="F:DNA-binding transcription factor activity"/>
    <property type="evidence" value="ECO:0007669"/>
    <property type="project" value="InterPro"/>
</dbReference>
<dbReference type="InterPro" id="IPR047057">
    <property type="entry name" value="MerR_fam"/>
</dbReference>
<dbReference type="GeneID" id="300996252"/>
<reference evidence="6" key="1">
    <citation type="submission" date="2016-02" db="EMBL/GenBank/DDBJ databases">
        <authorList>
            <person name="Wen L."/>
            <person name="He K."/>
            <person name="Yang H."/>
        </authorList>
    </citation>
    <scope>NUCLEOTIDE SEQUENCE [LARGE SCALE GENOMIC DNA]</scope>
    <source>
        <strain evidence="6">JCM 15929</strain>
    </source>
</reference>
<dbReference type="PRINTS" id="PR00040">
    <property type="entry name" value="HTHMERR"/>
</dbReference>
<sequence>MRIGELARKSGATPSTLRYYEEAGLLPEPGRTAGGYRNYTPDAIGIVQFIKRGQAAALTLAQVKRIIDIRGTGQAPCDHVRDQLDRSIHHLDQQIAELIALRDNITHLRQAAEHTDPKSCASEDICRYL</sequence>
<evidence type="ECO:0000256" key="3">
    <source>
        <dbReference type="ARBA" id="ARBA00023163"/>
    </source>
</evidence>
<keyword evidence="1" id="KW-0805">Transcription regulation</keyword>
<dbReference type="Gene3D" id="1.10.1660.10">
    <property type="match status" value="1"/>
</dbReference>
<dbReference type="SUPFAM" id="SSF46955">
    <property type="entry name" value="Putative DNA-binding domain"/>
    <property type="match status" value="1"/>
</dbReference>
<evidence type="ECO:0000313" key="6">
    <source>
        <dbReference type="Proteomes" id="UP000070258"/>
    </source>
</evidence>
<accession>A0A138AUM4</accession>
<evidence type="ECO:0000259" key="4">
    <source>
        <dbReference type="PROSITE" id="PS50937"/>
    </source>
</evidence>
<protein>
    <submittedName>
        <fullName evidence="5">Heavy metal-responsive transcriptional regulator</fullName>
    </submittedName>
</protein>
<evidence type="ECO:0000256" key="2">
    <source>
        <dbReference type="ARBA" id="ARBA00023125"/>
    </source>
</evidence>
<dbReference type="InterPro" id="IPR000551">
    <property type="entry name" value="MerR-type_HTH_dom"/>
</dbReference>
<dbReference type="PANTHER" id="PTHR30204:SF94">
    <property type="entry name" value="HEAVY METAL-DEPENDENT TRANSCRIPTIONAL REGULATOR HI_0293-RELATED"/>
    <property type="match status" value="1"/>
</dbReference>
<dbReference type="EMBL" id="LSRF01000007">
    <property type="protein sequence ID" value="KXP14148.1"/>
    <property type="molecule type" value="Genomic_DNA"/>
</dbReference>
<evidence type="ECO:0000313" key="5">
    <source>
        <dbReference type="EMBL" id="KXP14148.1"/>
    </source>
</evidence>
<dbReference type="OrthoDB" id="9802039at2"/>
<dbReference type="Proteomes" id="UP000070258">
    <property type="component" value="Unassembled WGS sequence"/>
</dbReference>
<dbReference type="RefSeq" id="WP_068526163.1">
    <property type="nucleotide sequence ID" value="NZ_LSRF01000007.1"/>
</dbReference>
<dbReference type="Pfam" id="PF09278">
    <property type="entry name" value="MerR-DNA-bind"/>
    <property type="match status" value="1"/>
</dbReference>
<gene>
    <name evidence="5" type="ORF">AXK60_21955</name>
</gene>
<dbReference type="InterPro" id="IPR015358">
    <property type="entry name" value="Tscrpt_reg_MerR_DNA-bd"/>
</dbReference>
<evidence type="ECO:0000256" key="1">
    <source>
        <dbReference type="ARBA" id="ARBA00023015"/>
    </source>
</evidence>
<dbReference type="InterPro" id="IPR009061">
    <property type="entry name" value="DNA-bd_dom_put_sf"/>
</dbReference>
<dbReference type="Pfam" id="PF00376">
    <property type="entry name" value="MerR"/>
    <property type="match status" value="1"/>
</dbReference>
<dbReference type="AlphaFoldDB" id="A0A138AUM4"/>
<proteinExistence type="predicted"/>
<comment type="caution">
    <text evidence="5">The sequence shown here is derived from an EMBL/GenBank/DDBJ whole genome shotgun (WGS) entry which is preliminary data.</text>
</comment>
<dbReference type="STRING" id="239498.AXK60_21955"/>
<dbReference type="GO" id="GO:0003677">
    <property type="term" value="F:DNA binding"/>
    <property type="evidence" value="ECO:0007669"/>
    <property type="project" value="UniProtKB-KW"/>
</dbReference>
<feature type="domain" description="HTH merR-type" evidence="4">
    <location>
        <begin position="1"/>
        <end position="69"/>
    </location>
</feature>
<dbReference type="PANTHER" id="PTHR30204">
    <property type="entry name" value="REDOX-CYCLING DRUG-SENSING TRANSCRIPTIONAL ACTIVATOR SOXR"/>
    <property type="match status" value="1"/>
</dbReference>
<dbReference type="PROSITE" id="PS50937">
    <property type="entry name" value="HTH_MERR_2"/>
    <property type="match status" value="1"/>
</dbReference>
<dbReference type="CDD" id="cd04770">
    <property type="entry name" value="HTH_HMRTR"/>
    <property type="match status" value="1"/>
</dbReference>
<keyword evidence="3" id="KW-0804">Transcription</keyword>